<feature type="chain" id="PRO_5004112400" evidence="1">
    <location>
        <begin position="21"/>
        <end position="189"/>
    </location>
</feature>
<dbReference type="OrthoDB" id="5186115at2759"/>
<dbReference type="Proteomes" id="UP000016929">
    <property type="component" value="Unassembled WGS sequence"/>
</dbReference>
<evidence type="ECO:0000256" key="1">
    <source>
        <dbReference type="SAM" id="SignalP"/>
    </source>
</evidence>
<protein>
    <submittedName>
        <fullName evidence="2">Uncharacterized protein</fullName>
    </submittedName>
</protein>
<dbReference type="HOGENOM" id="CLU_1434484_0_0_1"/>
<sequence>MKTVFFNIAALALTISGVFANPAPNRMAVDISERDGVLEVREVPRAEAGIQCRECVHLGGRCTIGDGSCYASEHASCRCNHFIKPNTLKMKTVFFNIAALALTISGVFANPAPNRMAVDISERDGVLEVREVPRAEAGIQCRECVHLGGRCTIGDGSCYASEHASCRWCGNNCKSRCIGDGQTCEQWCL</sequence>
<reference evidence="3" key="2">
    <citation type="journal article" date="2014" name="PLoS ONE">
        <title>Genome and Transcriptome Analysis of the Fungal Pathogen Fusarium oxysporum f. sp. cubense Causing Banana Vascular Wilt Disease.</title>
        <authorList>
            <person name="Guo L."/>
            <person name="Han L."/>
            <person name="Yang L."/>
            <person name="Zeng H."/>
            <person name="Fan D."/>
            <person name="Zhu Y."/>
            <person name="Feng Y."/>
            <person name="Wang G."/>
            <person name="Peng C."/>
            <person name="Jiang X."/>
            <person name="Zhou D."/>
            <person name="Ni P."/>
            <person name="Liang C."/>
            <person name="Liu L."/>
            <person name="Wang J."/>
            <person name="Mao C."/>
            <person name="Fang X."/>
            <person name="Peng M."/>
            <person name="Huang J."/>
        </authorList>
    </citation>
    <scope>NUCLEOTIDE SEQUENCE [LARGE SCALE GENOMIC DNA]</scope>
    <source>
        <strain evidence="3">race 4</strain>
    </source>
</reference>
<evidence type="ECO:0000313" key="2">
    <source>
        <dbReference type="EMBL" id="EMT69921.1"/>
    </source>
</evidence>
<feature type="signal peptide" evidence="1">
    <location>
        <begin position="1"/>
        <end position="20"/>
    </location>
</feature>
<dbReference type="AlphaFoldDB" id="N1RWV6"/>
<reference evidence="3" key="1">
    <citation type="submission" date="2012-09" db="EMBL/GenBank/DDBJ databases">
        <title>Genome sequencing and comparative transcriptomics of race 1 and race 4 of banana pathogen: Fusarium oxysporum f. sp. cubense.</title>
        <authorList>
            <person name="Fang X."/>
            <person name="Huang J."/>
        </authorList>
    </citation>
    <scope>NUCLEOTIDE SEQUENCE [LARGE SCALE GENOMIC DNA]</scope>
    <source>
        <strain evidence="3">race 4</strain>
    </source>
</reference>
<organism evidence="2 3">
    <name type="scientific">Fusarium oxysporum f. sp. cubense (strain race 4)</name>
    <name type="common">Panama disease fungus</name>
    <dbReference type="NCBI Taxonomy" id="2502994"/>
    <lineage>
        <taxon>Eukaryota</taxon>
        <taxon>Fungi</taxon>
        <taxon>Dikarya</taxon>
        <taxon>Ascomycota</taxon>
        <taxon>Pezizomycotina</taxon>
        <taxon>Sordariomycetes</taxon>
        <taxon>Hypocreomycetidae</taxon>
        <taxon>Hypocreales</taxon>
        <taxon>Nectriaceae</taxon>
        <taxon>Fusarium</taxon>
        <taxon>Fusarium oxysporum species complex</taxon>
    </lineage>
</organism>
<keyword evidence="1" id="KW-0732">Signal</keyword>
<name>N1RWV6_FUSC4</name>
<proteinExistence type="predicted"/>
<keyword evidence="3" id="KW-1185">Reference proteome</keyword>
<gene>
    <name evidence="2" type="ORF">FOC4_g10008362</name>
</gene>
<dbReference type="EMBL" id="KB726324">
    <property type="protein sequence ID" value="EMT69921.1"/>
    <property type="molecule type" value="Genomic_DNA"/>
</dbReference>
<accession>N1RWV6</accession>
<evidence type="ECO:0000313" key="3">
    <source>
        <dbReference type="Proteomes" id="UP000016929"/>
    </source>
</evidence>